<name>A0A2P2ISW0_RHIMU</name>
<dbReference type="EMBL" id="GGEC01003803">
    <property type="protein sequence ID" value="MBW84286.1"/>
    <property type="molecule type" value="Transcribed_RNA"/>
</dbReference>
<proteinExistence type="predicted"/>
<accession>A0A2P2ISW0</accession>
<protein>
    <submittedName>
        <fullName evidence="1">Uncharacterized protein</fullName>
    </submittedName>
</protein>
<organism evidence="1">
    <name type="scientific">Rhizophora mucronata</name>
    <name type="common">Asiatic mangrove</name>
    <dbReference type="NCBI Taxonomy" id="61149"/>
    <lineage>
        <taxon>Eukaryota</taxon>
        <taxon>Viridiplantae</taxon>
        <taxon>Streptophyta</taxon>
        <taxon>Embryophyta</taxon>
        <taxon>Tracheophyta</taxon>
        <taxon>Spermatophyta</taxon>
        <taxon>Magnoliopsida</taxon>
        <taxon>eudicotyledons</taxon>
        <taxon>Gunneridae</taxon>
        <taxon>Pentapetalae</taxon>
        <taxon>rosids</taxon>
        <taxon>fabids</taxon>
        <taxon>Malpighiales</taxon>
        <taxon>Rhizophoraceae</taxon>
        <taxon>Rhizophora</taxon>
    </lineage>
</organism>
<sequence>MSSTSINSMFLRLSTRFKSS</sequence>
<dbReference type="AlphaFoldDB" id="A0A2P2ISW0"/>
<evidence type="ECO:0000313" key="1">
    <source>
        <dbReference type="EMBL" id="MBW84286.1"/>
    </source>
</evidence>
<reference evidence="1" key="1">
    <citation type="submission" date="2018-02" db="EMBL/GenBank/DDBJ databases">
        <title>Rhizophora mucronata_Transcriptome.</title>
        <authorList>
            <person name="Meera S.P."/>
            <person name="Sreeshan A."/>
            <person name="Augustine A."/>
        </authorList>
    </citation>
    <scope>NUCLEOTIDE SEQUENCE</scope>
    <source>
        <tissue evidence="1">Leaf</tissue>
    </source>
</reference>